<comment type="similarity">
    <text evidence="2">In the N-terminal section; belongs to the phytochrome family.</text>
</comment>
<dbReference type="RefSeq" id="WP_066087457.1">
    <property type="nucleotide sequence ID" value="NZ_LRVM01000005.1"/>
</dbReference>
<keyword evidence="11" id="KW-0812">Transmembrane</keyword>
<evidence type="ECO:0000256" key="5">
    <source>
        <dbReference type="ARBA" id="ARBA00022553"/>
    </source>
</evidence>
<evidence type="ECO:0000256" key="7">
    <source>
        <dbReference type="ARBA" id="ARBA00023012"/>
    </source>
</evidence>
<proteinExistence type="inferred from homology"/>
<sequence length="920" mass="104761">MKTKGRALLTILLSVMVFFACFNFVFGEEKNNVVRVGFYEFPYYQNIDADGACSGYGYDYLQAISQYTGWEYEFVTSASFNECQQMLKNGEIDILGLLQKTPEREEFYAFSDYPSGINMSLLVTDLENTAFAYEDFQSFDGMTVGLQKNFARNQGLQAYCTNNHFSVNTVTFETNEELFDAIHNKKVDAALISSKQNSPNYRVIARFDYDMIYYVTTKGNEKVLSGLNEAMEKIKAAAPNFNKDLYQKYYDFSAGQPVVLSKEETAYLAAHPTAQVLYDSARIPFESVEKNGIPYGIGIDVLKEVSAATGLNFEYSKVDKHEQKKELFKSGDYDILSGVTYSYQLANEYNAYITAPYLSMDYVMVMKGNCEEYRYLALPRGYYISEILKEQTPEDVIIIYYDTAKECIEAVNNQAADFTYINTYEAEYFLSIPQYRTLQYRTVQGLTQQISVGISKDADPILFSIISKGLASISHESIREIIREELNASRQSDFFDMLYTNPIQFAFVVILLGFVFAAYCIVFVLYRIKNRENEILQTTNKAKSDFLSHISHDMRTPIHAVIGMSSLGMNCKELEKSKEYHQKMYRTSKYLLRLINDTLDMSAIDNNKMKLNPKPYYLNDFIQDIETVMEQRAKEKGVIFHAQQKIGFQRAVMFDKLRLQQIFINLINNAIKFTPEGGSVDFFIYVDVFCENRLNVIFVVKDTGIGMSREFQKKMFEPFEQEDRNSQAESGTGLGLSIVKNLIMLMGGSIHCESQPGKGTEFVVQIETGICKDPPEKNTTNGVFGQDNALMGKRILLGEDHPMNAQICKAILEKMGCIVEHGENGKACVELFRKSPVGYYDAILMDIRMPVLNGCEAAIMIRSLIRKDAMRIPMIGMSANFEDKDIQKSLEAGMDAHIGKPINAQEIFRILDDFMENKGE</sequence>
<evidence type="ECO:0000256" key="10">
    <source>
        <dbReference type="PROSITE-ProRule" id="PRU00169"/>
    </source>
</evidence>
<keyword evidence="14" id="KW-0808">Transferase</keyword>
<dbReference type="GO" id="GO:0000155">
    <property type="term" value="F:phosphorelay sensor kinase activity"/>
    <property type="evidence" value="ECO:0007669"/>
    <property type="project" value="InterPro"/>
</dbReference>
<dbReference type="SMART" id="SM00387">
    <property type="entry name" value="HATPase_c"/>
    <property type="match status" value="1"/>
</dbReference>
<keyword evidence="11" id="KW-0472">Membrane</keyword>
<feature type="modified residue" description="4-aspartylphosphate" evidence="10">
    <location>
        <position position="846"/>
    </location>
</feature>
<dbReference type="Pfam" id="PF00497">
    <property type="entry name" value="SBP_bac_3"/>
    <property type="match status" value="2"/>
</dbReference>
<protein>
    <recommendedName>
        <fullName evidence="9">Circadian input-output histidine kinase CikA</fullName>
        <ecNumber evidence="3">2.7.13.3</ecNumber>
    </recommendedName>
    <alternativeName>
        <fullName evidence="4">Stage 0 sporulation protein A homolog</fullName>
    </alternativeName>
</protein>
<dbReference type="SMART" id="SM00062">
    <property type="entry name" value="PBPb"/>
    <property type="match status" value="2"/>
</dbReference>
<evidence type="ECO:0000256" key="8">
    <source>
        <dbReference type="ARBA" id="ARBA00024867"/>
    </source>
</evidence>
<dbReference type="FunFam" id="3.30.565.10:FF:000010">
    <property type="entry name" value="Sensor histidine kinase RcsC"/>
    <property type="match status" value="1"/>
</dbReference>
<dbReference type="STRING" id="36847.CLNEO_17070"/>
<dbReference type="SMART" id="SM00388">
    <property type="entry name" value="HisKA"/>
    <property type="match status" value="1"/>
</dbReference>
<dbReference type="Pfam" id="PF00512">
    <property type="entry name" value="HisKA"/>
    <property type="match status" value="1"/>
</dbReference>
<feature type="domain" description="Response regulatory" evidence="13">
    <location>
        <begin position="794"/>
        <end position="915"/>
    </location>
</feature>
<name>A0A136WDV9_9FIRM</name>
<dbReference type="InterPro" id="IPR004358">
    <property type="entry name" value="Sig_transdc_His_kin-like_C"/>
</dbReference>
<evidence type="ECO:0000313" key="14">
    <source>
        <dbReference type="EMBL" id="KXL52686.1"/>
    </source>
</evidence>
<dbReference type="PATRIC" id="fig|36847.3.peg.1992"/>
<dbReference type="PROSITE" id="PS51257">
    <property type="entry name" value="PROKAR_LIPOPROTEIN"/>
    <property type="match status" value="1"/>
</dbReference>
<dbReference type="PRINTS" id="PR00344">
    <property type="entry name" value="BCTRLSENSOR"/>
</dbReference>
<gene>
    <name evidence="14" type="primary">arcB_1</name>
    <name evidence="14" type="ORF">CLNEO_17070</name>
</gene>
<comment type="function">
    <text evidence="8">May play the central regulatory role in sporulation. It may be an element of the effector pathway responsible for the activation of sporulation genes in response to nutritional stress. Spo0A may act in concert with spo0H (a sigma factor) to control the expression of some genes that are critical to the sporulation process.</text>
</comment>
<organism evidence="14 15">
    <name type="scientific">Anaerotignum neopropionicum</name>
    <dbReference type="NCBI Taxonomy" id="36847"/>
    <lineage>
        <taxon>Bacteria</taxon>
        <taxon>Bacillati</taxon>
        <taxon>Bacillota</taxon>
        <taxon>Clostridia</taxon>
        <taxon>Lachnospirales</taxon>
        <taxon>Anaerotignaceae</taxon>
        <taxon>Anaerotignum</taxon>
    </lineage>
</organism>
<evidence type="ECO:0000313" key="15">
    <source>
        <dbReference type="Proteomes" id="UP000070539"/>
    </source>
</evidence>
<dbReference type="InterPro" id="IPR001789">
    <property type="entry name" value="Sig_transdc_resp-reg_receiver"/>
</dbReference>
<keyword evidence="11" id="KW-1133">Transmembrane helix</keyword>
<feature type="domain" description="Histidine kinase" evidence="12">
    <location>
        <begin position="549"/>
        <end position="770"/>
    </location>
</feature>
<dbReference type="PANTHER" id="PTHR45339">
    <property type="entry name" value="HYBRID SIGNAL TRANSDUCTION HISTIDINE KINASE J"/>
    <property type="match status" value="1"/>
</dbReference>
<dbReference type="Gene3D" id="3.40.50.2300">
    <property type="match status" value="1"/>
</dbReference>
<evidence type="ECO:0000259" key="12">
    <source>
        <dbReference type="PROSITE" id="PS50109"/>
    </source>
</evidence>
<evidence type="ECO:0000259" key="13">
    <source>
        <dbReference type="PROSITE" id="PS50110"/>
    </source>
</evidence>
<dbReference type="AlphaFoldDB" id="A0A136WDV9"/>
<dbReference type="InterPro" id="IPR011006">
    <property type="entry name" value="CheY-like_superfamily"/>
</dbReference>
<dbReference type="Gene3D" id="3.30.565.10">
    <property type="entry name" value="Histidine kinase-like ATPase, C-terminal domain"/>
    <property type="match status" value="1"/>
</dbReference>
<dbReference type="InterPro" id="IPR005467">
    <property type="entry name" value="His_kinase_dom"/>
</dbReference>
<evidence type="ECO:0000256" key="6">
    <source>
        <dbReference type="ARBA" id="ARBA00022777"/>
    </source>
</evidence>
<accession>A0A136WDV9</accession>
<keyword evidence="7" id="KW-0902">Two-component regulatory system</keyword>
<dbReference type="Pfam" id="PF00072">
    <property type="entry name" value="Response_reg"/>
    <property type="match status" value="1"/>
</dbReference>
<dbReference type="SUPFAM" id="SSF47384">
    <property type="entry name" value="Homodimeric domain of signal transducing histidine kinase"/>
    <property type="match status" value="1"/>
</dbReference>
<evidence type="ECO:0000256" key="9">
    <source>
        <dbReference type="ARBA" id="ARBA00074306"/>
    </source>
</evidence>
<dbReference type="EC" id="2.7.13.3" evidence="3"/>
<dbReference type="InterPro" id="IPR036890">
    <property type="entry name" value="HATPase_C_sf"/>
</dbReference>
<comment type="caution">
    <text evidence="14">The sequence shown here is derived from an EMBL/GenBank/DDBJ whole genome shotgun (WGS) entry which is preliminary data.</text>
</comment>
<dbReference type="SUPFAM" id="SSF53850">
    <property type="entry name" value="Periplasmic binding protein-like II"/>
    <property type="match status" value="2"/>
</dbReference>
<dbReference type="Proteomes" id="UP000070539">
    <property type="component" value="Unassembled WGS sequence"/>
</dbReference>
<evidence type="ECO:0000256" key="2">
    <source>
        <dbReference type="ARBA" id="ARBA00006402"/>
    </source>
</evidence>
<dbReference type="CDD" id="cd16922">
    <property type="entry name" value="HATPase_EvgS-ArcB-TorS-like"/>
    <property type="match status" value="1"/>
</dbReference>
<reference evidence="14 15" key="1">
    <citation type="submission" date="2016-01" db="EMBL/GenBank/DDBJ databases">
        <title>Genome sequence of Clostridium neopropionicum X4, DSM-3847.</title>
        <authorList>
            <person name="Poehlein A."/>
            <person name="Beck M.H."/>
            <person name="Bengelsdorf F.R."/>
            <person name="Daniel R."/>
            <person name="Duerre P."/>
        </authorList>
    </citation>
    <scope>NUCLEOTIDE SEQUENCE [LARGE SCALE GENOMIC DNA]</scope>
    <source>
        <strain evidence="14 15">DSM-3847</strain>
    </source>
</reference>
<dbReference type="CDD" id="cd17546">
    <property type="entry name" value="REC_hyHK_CKI1_RcsC-like"/>
    <property type="match status" value="1"/>
</dbReference>
<dbReference type="Pfam" id="PF02518">
    <property type="entry name" value="HATPase_c"/>
    <property type="match status" value="1"/>
</dbReference>
<dbReference type="PROSITE" id="PS50109">
    <property type="entry name" value="HIS_KIN"/>
    <property type="match status" value="1"/>
</dbReference>
<evidence type="ECO:0000256" key="3">
    <source>
        <dbReference type="ARBA" id="ARBA00012438"/>
    </source>
</evidence>
<dbReference type="PANTHER" id="PTHR45339:SF1">
    <property type="entry name" value="HYBRID SIGNAL TRANSDUCTION HISTIDINE KINASE J"/>
    <property type="match status" value="1"/>
</dbReference>
<dbReference type="InterPro" id="IPR003661">
    <property type="entry name" value="HisK_dim/P_dom"/>
</dbReference>
<keyword evidence="15" id="KW-1185">Reference proteome</keyword>
<evidence type="ECO:0000256" key="11">
    <source>
        <dbReference type="SAM" id="Phobius"/>
    </source>
</evidence>
<evidence type="ECO:0000256" key="1">
    <source>
        <dbReference type="ARBA" id="ARBA00000085"/>
    </source>
</evidence>
<dbReference type="InterPro" id="IPR003594">
    <property type="entry name" value="HATPase_dom"/>
</dbReference>
<dbReference type="EMBL" id="LRVM01000005">
    <property type="protein sequence ID" value="KXL52686.1"/>
    <property type="molecule type" value="Genomic_DNA"/>
</dbReference>
<dbReference type="SUPFAM" id="SSF52172">
    <property type="entry name" value="CheY-like"/>
    <property type="match status" value="1"/>
</dbReference>
<feature type="transmembrane region" description="Helical" evidence="11">
    <location>
        <begin position="505"/>
        <end position="526"/>
    </location>
</feature>
<dbReference type="CDD" id="cd01007">
    <property type="entry name" value="PBP2_BvgS_HisK_like"/>
    <property type="match status" value="1"/>
</dbReference>
<dbReference type="SMART" id="SM00448">
    <property type="entry name" value="REC"/>
    <property type="match status" value="1"/>
</dbReference>
<dbReference type="PROSITE" id="PS50110">
    <property type="entry name" value="RESPONSE_REGULATORY"/>
    <property type="match status" value="1"/>
</dbReference>
<keyword evidence="6" id="KW-0418">Kinase</keyword>
<dbReference type="OrthoDB" id="9810305at2"/>
<dbReference type="InterPro" id="IPR001638">
    <property type="entry name" value="Solute-binding_3/MltF_N"/>
</dbReference>
<dbReference type="InterPro" id="IPR036097">
    <property type="entry name" value="HisK_dim/P_sf"/>
</dbReference>
<evidence type="ECO:0000256" key="4">
    <source>
        <dbReference type="ARBA" id="ARBA00018672"/>
    </source>
</evidence>
<dbReference type="Gene3D" id="3.40.190.10">
    <property type="entry name" value="Periplasmic binding protein-like II"/>
    <property type="match status" value="4"/>
</dbReference>
<comment type="catalytic activity">
    <reaction evidence="1">
        <text>ATP + protein L-histidine = ADP + protein N-phospho-L-histidine.</text>
        <dbReference type="EC" id="2.7.13.3"/>
    </reaction>
</comment>
<dbReference type="Gene3D" id="1.10.287.130">
    <property type="match status" value="1"/>
</dbReference>
<keyword evidence="5 10" id="KW-0597">Phosphoprotein</keyword>
<dbReference type="SUPFAM" id="SSF55874">
    <property type="entry name" value="ATPase domain of HSP90 chaperone/DNA topoisomerase II/histidine kinase"/>
    <property type="match status" value="1"/>
</dbReference>
<dbReference type="CDD" id="cd00082">
    <property type="entry name" value="HisKA"/>
    <property type="match status" value="1"/>
</dbReference>